<accession>A0ABW1SAC8</accession>
<dbReference type="EMBL" id="JBHSSW010000012">
    <property type="protein sequence ID" value="MFC6198467.1"/>
    <property type="molecule type" value="Genomic_DNA"/>
</dbReference>
<evidence type="ECO:0000313" key="3">
    <source>
        <dbReference type="Proteomes" id="UP001596303"/>
    </source>
</evidence>
<sequence length="375" mass="42043">MEIDEQTPLGRRLGIDNLDRFIDADLVPVLEEGADAQSAQEQDVLLGKLRSTFTLASFAFIVAFMPFFVFLPDVWWGNIGRFLVFPVLFFGAFIIAAWFRRDLLVQFFMKAETNFLVRAEALQKVARAVGITYVPSPGGAPEALKVLAKLNFVPKRLSQLTDTLDAHGGMDDVVRAAVESGLLVGDTVVLGNDEQKARFYRQSALGIAFEDGFEGARNGLRFSAFEWLEDVDEGEDRYHLLIALKPPHRLHGVTQLRSRKTPWPNAPEAQSLSAVELVPDTFNRQMRLRSSDQVEARTIFNPAVVERVLKLAHDMPFRAVAAGNFLILDIVGDNRFSVIELATGKWSRQRIEDALRDVAELLELVDEAAHTFMIR</sequence>
<comment type="caution">
    <text evidence="2">The sequence shown here is derived from an EMBL/GenBank/DDBJ whole genome shotgun (WGS) entry which is preliminary data.</text>
</comment>
<name>A0ABW1SAC8_9PROT</name>
<dbReference type="RefSeq" id="WP_377378703.1">
    <property type="nucleotide sequence ID" value="NZ_JBHSSW010000012.1"/>
</dbReference>
<organism evidence="2 3">
    <name type="scientific">Ponticaulis profundi</name>
    <dbReference type="NCBI Taxonomy" id="2665222"/>
    <lineage>
        <taxon>Bacteria</taxon>
        <taxon>Pseudomonadati</taxon>
        <taxon>Pseudomonadota</taxon>
        <taxon>Alphaproteobacteria</taxon>
        <taxon>Hyphomonadales</taxon>
        <taxon>Hyphomonadaceae</taxon>
        <taxon>Ponticaulis</taxon>
    </lineage>
</organism>
<dbReference type="Pfam" id="PF11335">
    <property type="entry name" value="DUF3137"/>
    <property type="match status" value="1"/>
</dbReference>
<reference evidence="3" key="1">
    <citation type="journal article" date="2019" name="Int. J. Syst. Evol. Microbiol.">
        <title>The Global Catalogue of Microorganisms (GCM) 10K type strain sequencing project: providing services to taxonomists for standard genome sequencing and annotation.</title>
        <authorList>
            <consortium name="The Broad Institute Genomics Platform"/>
            <consortium name="The Broad Institute Genome Sequencing Center for Infectious Disease"/>
            <person name="Wu L."/>
            <person name="Ma J."/>
        </authorList>
    </citation>
    <scope>NUCLEOTIDE SEQUENCE [LARGE SCALE GENOMIC DNA]</scope>
    <source>
        <strain evidence="3">CGMCC-1.15741</strain>
    </source>
</reference>
<feature type="transmembrane region" description="Helical" evidence="1">
    <location>
        <begin position="82"/>
        <end position="99"/>
    </location>
</feature>
<evidence type="ECO:0000313" key="2">
    <source>
        <dbReference type="EMBL" id="MFC6198467.1"/>
    </source>
</evidence>
<feature type="transmembrane region" description="Helical" evidence="1">
    <location>
        <begin position="55"/>
        <end position="76"/>
    </location>
</feature>
<protein>
    <submittedName>
        <fullName evidence="2">DUF3137 domain-containing protein</fullName>
    </submittedName>
</protein>
<keyword evidence="3" id="KW-1185">Reference proteome</keyword>
<proteinExistence type="predicted"/>
<gene>
    <name evidence="2" type="ORF">ACFQDM_10265</name>
</gene>
<evidence type="ECO:0000256" key="1">
    <source>
        <dbReference type="SAM" id="Phobius"/>
    </source>
</evidence>
<dbReference type="Proteomes" id="UP001596303">
    <property type="component" value="Unassembled WGS sequence"/>
</dbReference>
<keyword evidence="1" id="KW-1133">Transmembrane helix</keyword>
<dbReference type="InterPro" id="IPR021484">
    <property type="entry name" value="DUF3137"/>
</dbReference>
<keyword evidence="1" id="KW-0472">Membrane</keyword>
<keyword evidence="1" id="KW-0812">Transmembrane</keyword>